<keyword evidence="1" id="KW-0812">Transmembrane</keyword>
<protein>
    <recommendedName>
        <fullName evidence="4">NADH-ubiquinone oxidoreductase chain 6</fullName>
    </recommendedName>
</protein>
<dbReference type="STRING" id="1348612.A0A397FYE1"/>
<feature type="transmembrane region" description="Helical" evidence="1">
    <location>
        <begin position="73"/>
        <end position="92"/>
    </location>
</feature>
<keyword evidence="1" id="KW-0472">Membrane</keyword>
<dbReference type="PANTHER" id="PTHR33269">
    <property type="entry name" value="NADH-UBIQUINONE OXIDOREDUCTASE CHAIN 6"/>
    <property type="match status" value="1"/>
</dbReference>
<dbReference type="GO" id="GO:0008137">
    <property type="term" value="F:NADH dehydrogenase (ubiquinone) activity"/>
    <property type="evidence" value="ECO:0007669"/>
    <property type="project" value="InterPro"/>
</dbReference>
<feature type="transmembrane region" description="Helical" evidence="1">
    <location>
        <begin position="45"/>
        <end position="67"/>
    </location>
</feature>
<dbReference type="InterPro" id="IPR001457">
    <property type="entry name" value="NADH_UbQ/plastoQ_OxRdtase_su6"/>
</dbReference>
<dbReference type="Proteomes" id="UP000266861">
    <property type="component" value="Unassembled WGS sequence"/>
</dbReference>
<name>A0A397FYE1_9GLOM</name>
<dbReference type="EMBL" id="PQFF01000656">
    <property type="protein sequence ID" value="RHZ43547.1"/>
    <property type="molecule type" value="Genomic_DNA"/>
</dbReference>
<reference evidence="2 3" key="1">
    <citation type="submission" date="2018-08" db="EMBL/GenBank/DDBJ databases">
        <title>Genome and evolution of the arbuscular mycorrhizal fungus Diversispora epigaea (formerly Glomus versiforme) and its bacterial endosymbionts.</title>
        <authorList>
            <person name="Sun X."/>
            <person name="Fei Z."/>
            <person name="Harrison M."/>
        </authorList>
    </citation>
    <scope>NUCLEOTIDE SEQUENCE [LARGE SCALE GENOMIC DNA]</scope>
    <source>
        <strain evidence="2 3">IT104</strain>
    </source>
</reference>
<dbReference type="AlphaFoldDB" id="A0A397FYE1"/>
<dbReference type="InterPro" id="IPR042106">
    <property type="entry name" value="Nuo/plastoQ_OxRdtase_6_NuoJ"/>
</dbReference>
<evidence type="ECO:0000313" key="3">
    <source>
        <dbReference type="Proteomes" id="UP000266861"/>
    </source>
</evidence>
<evidence type="ECO:0000256" key="1">
    <source>
        <dbReference type="SAM" id="Phobius"/>
    </source>
</evidence>
<proteinExistence type="predicted"/>
<dbReference type="OrthoDB" id="10050457at2759"/>
<feature type="transmembrane region" description="Helical" evidence="1">
    <location>
        <begin position="104"/>
        <end position="127"/>
    </location>
</feature>
<comment type="caution">
    <text evidence="2">The sequence shown here is derived from an EMBL/GenBank/DDBJ whole genome shotgun (WGS) entry which is preliminary data.</text>
</comment>
<sequence length="278" mass="31055">MNELLFSLVESISNGFDVKSLDVLSLLALGAGIAVITTKNPIQSLISLIGLFGFIAVYLILCGLTFIGFSYLIVYIGAVSILFLFILMLINIRSSELQSNNSNSIPLALFIVLLVNYVVFEVLPYSIAILNNYTNKINNSIYLGINNKQFLDLDFNNLTRFVTTMVGAIVITIDHKKVGRGINSTVEFQILKELFNRELAEWFKAYNLIGKIGSFNLQFLGSNPSTLDFIAIDGLWLSAQRLNPALLFDYRQILQLRKQGIGSQDAIRKDLGLLEKLR</sequence>
<dbReference type="PANTHER" id="PTHR33269:SF17">
    <property type="entry name" value="NADH-UBIQUINONE OXIDOREDUCTASE CHAIN 6"/>
    <property type="match status" value="1"/>
</dbReference>
<feature type="transmembrane region" description="Helical" evidence="1">
    <location>
        <begin position="20"/>
        <end position="38"/>
    </location>
</feature>
<keyword evidence="3" id="KW-1185">Reference proteome</keyword>
<keyword evidence="1" id="KW-1133">Transmembrane helix</keyword>
<dbReference type="Gene3D" id="1.20.120.1200">
    <property type="entry name" value="NADH-ubiquinone/plastoquinone oxidoreductase chain 6, subunit NuoJ"/>
    <property type="match status" value="1"/>
</dbReference>
<evidence type="ECO:0008006" key="4">
    <source>
        <dbReference type="Google" id="ProtNLM"/>
    </source>
</evidence>
<dbReference type="Pfam" id="PF00499">
    <property type="entry name" value="Oxidored_q3"/>
    <property type="match status" value="1"/>
</dbReference>
<accession>A0A397FYE1</accession>
<gene>
    <name evidence="2" type="ORF">Glove_1032g9</name>
</gene>
<evidence type="ECO:0000313" key="2">
    <source>
        <dbReference type="EMBL" id="RHZ43547.1"/>
    </source>
</evidence>
<organism evidence="2 3">
    <name type="scientific">Diversispora epigaea</name>
    <dbReference type="NCBI Taxonomy" id="1348612"/>
    <lineage>
        <taxon>Eukaryota</taxon>
        <taxon>Fungi</taxon>
        <taxon>Fungi incertae sedis</taxon>
        <taxon>Mucoromycota</taxon>
        <taxon>Glomeromycotina</taxon>
        <taxon>Glomeromycetes</taxon>
        <taxon>Diversisporales</taxon>
        <taxon>Diversisporaceae</taxon>
        <taxon>Diversispora</taxon>
    </lineage>
</organism>